<evidence type="ECO:0000313" key="7">
    <source>
        <dbReference type="WBParaSite" id="Pan_g19028.t1"/>
    </source>
</evidence>
<organism evidence="6 7">
    <name type="scientific">Panagrellus redivivus</name>
    <name type="common">Microworm</name>
    <dbReference type="NCBI Taxonomy" id="6233"/>
    <lineage>
        <taxon>Eukaryota</taxon>
        <taxon>Metazoa</taxon>
        <taxon>Ecdysozoa</taxon>
        <taxon>Nematoda</taxon>
        <taxon>Chromadorea</taxon>
        <taxon>Rhabditida</taxon>
        <taxon>Tylenchina</taxon>
        <taxon>Panagrolaimomorpha</taxon>
        <taxon>Panagrolaimoidea</taxon>
        <taxon>Panagrolaimidae</taxon>
        <taxon>Panagrellus</taxon>
    </lineage>
</organism>
<feature type="region of interest" description="Disordered" evidence="4">
    <location>
        <begin position="253"/>
        <end position="280"/>
    </location>
</feature>
<keyword evidence="1" id="KW-0028">Amino-acid biosynthesis</keyword>
<feature type="compositionally biased region" description="Basic residues" evidence="4">
    <location>
        <begin position="269"/>
        <end position="280"/>
    </location>
</feature>
<sequence>MAEVNGTNQQTYKTFLEHFDKELVQNHFTHAFTSGQVGRSFNVYIEGKTDDDAVKQYPAILFGRDVFGKVSQCIKFKGNNLYIKRMPKRINQNWLAVPQGAVVVIRCSEVDGITKIDRPEADPNDAKYYFKDYNKCTCDFFTFHETTSAKNFWDAIQQTITGSGHVSIPADHLMHVSRDVSETEPDVPYEQQFNDVFGQALVARYMLPNDENQCFFLFSGGIDSFYVTLRAASLFPEEIEFVLFNVAFKGDDEEDENEKANSDELKPTKSNKRNSKSLSPRKIKDYEEAEDRKGGFAAYQWLVKEFPNRKFTFVRVDVSIDELKAERERSIAYAIAPQNTVLDDSIGCALWFATRAKGYVLGEDGVTKRDVSYDDAKYILVGSGSDELLSGYHRSALCKNYDAIAEDLEGHIQEIGNKNFGRDDRIAFSNKRTLRIPFMDEAVVIFVNQLPLSQKFVFQKPLGEGEKVILRRALRLLGVPEQFYSKPKKAFQFGSNIAKLEKKGEFANAKCERLNIDNDGYDSSDDGPGDVLL</sequence>
<feature type="domain" description="Asparagine synthetase" evidence="5">
    <location>
        <begin position="400"/>
        <end position="509"/>
    </location>
</feature>
<dbReference type="PANTHER" id="PTHR45937">
    <property type="entry name" value="ASPARAGINE SYNTHETASE DOMAIN-CONTAINING PROTEIN 1"/>
    <property type="match status" value="1"/>
</dbReference>
<dbReference type="PANTHER" id="PTHR45937:SF1">
    <property type="entry name" value="ASPARAGINE SYNTHETASE DOMAIN-CONTAINING PROTEIN 1"/>
    <property type="match status" value="1"/>
</dbReference>
<keyword evidence="3" id="KW-0315">Glutamine amidotransferase</keyword>
<proteinExistence type="predicted"/>
<dbReference type="GO" id="GO:0004066">
    <property type="term" value="F:asparagine synthase (glutamine-hydrolyzing) activity"/>
    <property type="evidence" value="ECO:0007669"/>
    <property type="project" value="InterPro"/>
</dbReference>
<dbReference type="CDD" id="cd01991">
    <property type="entry name" value="Asn_synthase_B_C"/>
    <property type="match status" value="1"/>
</dbReference>
<evidence type="ECO:0000259" key="5">
    <source>
        <dbReference type="Pfam" id="PF00733"/>
    </source>
</evidence>
<feature type="compositionally biased region" description="Basic and acidic residues" evidence="4">
    <location>
        <begin position="258"/>
        <end position="267"/>
    </location>
</feature>
<dbReference type="WBParaSite" id="Pan_g19028.t1">
    <property type="protein sequence ID" value="Pan_g19028.t1"/>
    <property type="gene ID" value="Pan_g19028"/>
</dbReference>
<dbReference type="Pfam" id="PF00733">
    <property type="entry name" value="Asn_synthase"/>
    <property type="match status" value="1"/>
</dbReference>
<evidence type="ECO:0000256" key="3">
    <source>
        <dbReference type="ARBA" id="ARBA00022962"/>
    </source>
</evidence>
<name>A0A7E4VBK5_PANRE</name>
<dbReference type="GO" id="GO:0006529">
    <property type="term" value="P:asparagine biosynthetic process"/>
    <property type="evidence" value="ECO:0007669"/>
    <property type="project" value="UniProtKB-KW"/>
</dbReference>
<dbReference type="InterPro" id="IPR014729">
    <property type="entry name" value="Rossmann-like_a/b/a_fold"/>
</dbReference>
<accession>A0A7E4VBK5</accession>
<evidence type="ECO:0000256" key="2">
    <source>
        <dbReference type="ARBA" id="ARBA00022888"/>
    </source>
</evidence>
<keyword evidence="6" id="KW-1185">Reference proteome</keyword>
<evidence type="ECO:0000256" key="4">
    <source>
        <dbReference type="SAM" id="MobiDB-lite"/>
    </source>
</evidence>
<keyword evidence="2" id="KW-0061">Asparagine biosynthesis</keyword>
<dbReference type="Proteomes" id="UP000492821">
    <property type="component" value="Unassembled WGS sequence"/>
</dbReference>
<evidence type="ECO:0000313" key="6">
    <source>
        <dbReference type="Proteomes" id="UP000492821"/>
    </source>
</evidence>
<reference evidence="7" key="2">
    <citation type="submission" date="2020-10" db="UniProtKB">
        <authorList>
            <consortium name="WormBaseParasite"/>
        </authorList>
    </citation>
    <scope>IDENTIFICATION</scope>
</reference>
<dbReference type="SUPFAM" id="SSF52402">
    <property type="entry name" value="Adenine nucleotide alpha hydrolases-like"/>
    <property type="match status" value="1"/>
</dbReference>
<dbReference type="InterPro" id="IPR001962">
    <property type="entry name" value="Asn_synthase"/>
</dbReference>
<dbReference type="InterPro" id="IPR051857">
    <property type="entry name" value="Asn_synthetase_domain"/>
</dbReference>
<reference evidence="6" key="1">
    <citation type="journal article" date="2013" name="Genetics">
        <title>The draft genome and transcriptome of Panagrellus redivivus are shaped by the harsh demands of a free-living lifestyle.</title>
        <authorList>
            <person name="Srinivasan J."/>
            <person name="Dillman A.R."/>
            <person name="Macchietto M.G."/>
            <person name="Heikkinen L."/>
            <person name="Lakso M."/>
            <person name="Fracchia K.M."/>
            <person name="Antoshechkin I."/>
            <person name="Mortazavi A."/>
            <person name="Wong G."/>
            <person name="Sternberg P.W."/>
        </authorList>
    </citation>
    <scope>NUCLEOTIDE SEQUENCE [LARGE SCALE GENOMIC DNA]</scope>
    <source>
        <strain evidence="6">MT8872</strain>
    </source>
</reference>
<protein>
    <submittedName>
        <fullName evidence="7">Asparagine synthetase domain-containing protein</fullName>
    </submittedName>
</protein>
<dbReference type="Gene3D" id="3.40.50.620">
    <property type="entry name" value="HUPs"/>
    <property type="match status" value="1"/>
</dbReference>
<evidence type="ECO:0000256" key="1">
    <source>
        <dbReference type="ARBA" id="ARBA00022605"/>
    </source>
</evidence>
<dbReference type="AlphaFoldDB" id="A0A7E4VBK5"/>